<dbReference type="PROSITE" id="PS51257">
    <property type="entry name" value="PROKAR_LIPOPROTEIN"/>
    <property type="match status" value="1"/>
</dbReference>
<reference evidence="1 2" key="1">
    <citation type="journal article" date="2020" name="IScience">
        <title>Genome Sequencing of the Endangered Kingdonia uniflora (Circaeasteraceae, Ranunculales) Reveals Potential Mechanisms of Evolutionary Specialization.</title>
        <authorList>
            <person name="Sun Y."/>
            <person name="Deng T."/>
            <person name="Zhang A."/>
            <person name="Moore M.J."/>
            <person name="Landis J.B."/>
            <person name="Lin N."/>
            <person name="Zhang H."/>
            <person name="Zhang X."/>
            <person name="Huang J."/>
            <person name="Zhang X."/>
            <person name="Sun H."/>
            <person name="Wang H."/>
        </authorList>
    </citation>
    <scope>NUCLEOTIDE SEQUENCE [LARGE SCALE GENOMIC DNA]</scope>
    <source>
        <strain evidence="1">TB1705</strain>
        <tissue evidence="1">Leaf</tissue>
    </source>
</reference>
<organism evidence="1 2">
    <name type="scientific">Kingdonia uniflora</name>
    <dbReference type="NCBI Taxonomy" id="39325"/>
    <lineage>
        <taxon>Eukaryota</taxon>
        <taxon>Viridiplantae</taxon>
        <taxon>Streptophyta</taxon>
        <taxon>Embryophyta</taxon>
        <taxon>Tracheophyta</taxon>
        <taxon>Spermatophyta</taxon>
        <taxon>Magnoliopsida</taxon>
        <taxon>Ranunculales</taxon>
        <taxon>Circaeasteraceae</taxon>
        <taxon>Kingdonia</taxon>
    </lineage>
</organism>
<dbReference type="EMBL" id="JACGCM010001183">
    <property type="protein sequence ID" value="KAF6159878.1"/>
    <property type="molecule type" value="Genomic_DNA"/>
</dbReference>
<accession>A0A7J7MYW5</accession>
<dbReference type="Proteomes" id="UP000541444">
    <property type="component" value="Unassembled WGS sequence"/>
</dbReference>
<gene>
    <name evidence="1" type="ORF">GIB67_032962</name>
</gene>
<comment type="caution">
    <text evidence="1">The sequence shown here is derived from an EMBL/GenBank/DDBJ whole genome shotgun (WGS) entry which is preliminary data.</text>
</comment>
<protein>
    <submittedName>
        <fullName evidence="1">Uncharacterized protein</fullName>
    </submittedName>
</protein>
<name>A0A7J7MYW5_9MAGN</name>
<dbReference type="AlphaFoldDB" id="A0A7J7MYW5"/>
<keyword evidence="2" id="KW-1185">Reference proteome</keyword>
<evidence type="ECO:0000313" key="2">
    <source>
        <dbReference type="Proteomes" id="UP000541444"/>
    </source>
</evidence>
<sequence length="51" mass="5807">MYLRFVLNCSTSFGGSSLGCPTLHLRICVLNSLLRSQFWGRDISYSTVDYK</sequence>
<evidence type="ECO:0000313" key="1">
    <source>
        <dbReference type="EMBL" id="KAF6159878.1"/>
    </source>
</evidence>
<proteinExistence type="predicted"/>